<dbReference type="RefSeq" id="WP_269423507.1">
    <property type="nucleotide sequence ID" value="NZ_JAPWGY010000003.1"/>
</dbReference>
<name>A0ABT4LJR1_9PROT</name>
<accession>A0ABT4LJR1</accession>
<comment type="caution">
    <text evidence="2">The sequence shown here is derived from an EMBL/GenBank/DDBJ whole genome shotgun (WGS) entry which is preliminary data.</text>
</comment>
<organism evidence="2 3">
    <name type="scientific">Kiloniella laminariae</name>
    <dbReference type="NCBI Taxonomy" id="454162"/>
    <lineage>
        <taxon>Bacteria</taxon>
        <taxon>Pseudomonadati</taxon>
        <taxon>Pseudomonadota</taxon>
        <taxon>Alphaproteobacteria</taxon>
        <taxon>Rhodospirillales</taxon>
        <taxon>Kiloniellaceae</taxon>
        <taxon>Kiloniella</taxon>
    </lineage>
</organism>
<evidence type="ECO:0000259" key="1">
    <source>
        <dbReference type="Pfam" id="PF13391"/>
    </source>
</evidence>
<evidence type="ECO:0000313" key="2">
    <source>
        <dbReference type="EMBL" id="MCZ4281348.1"/>
    </source>
</evidence>
<dbReference type="Pfam" id="PF13391">
    <property type="entry name" value="HNH_2"/>
    <property type="match status" value="1"/>
</dbReference>
<gene>
    <name evidence="2" type="ORF">O4H49_11200</name>
</gene>
<dbReference type="Proteomes" id="UP001069802">
    <property type="component" value="Unassembled WGS sequence"/>
</dbReference>
<evidence type="ECO:0000313" key="3">
    <source>
        <dbReference type="Proteomes" id="UP001069802"/>
    </source>
</evidence>
<dbReference type="EMBL" id="JAPWGY010000003">
    <property type="protein sequence ID" value="MCZ4281348.1"/>
    <property type="molecule type" value="Genomic_DNA"/>
</dbReference>
<keyword evidence="2" id="KW-0540">Nuclease</keyword>
<sequence length="304" mass="34674">MAKGVFVHRADSIYDDFPEEQYQFPKRYLKRAQKFEKDWIVYYEPRGGGGRLGYTAIAKIDRIEPDQQKEDMFVAHIAPGTFLSFEKFVPFRTEDGFRESDLKKPDGALNGGLIQWAIRPISDRDFNDIVLEGFPEETAFLPRANEYQQESNLPPGLSDEASEFTFDDERSRVEQTISRIPRDRVFRRHVLDAYDRRCAITGLQLINGGGRAEVEAAHIKPVAANGPDTVRNGIALSGTVHWMFDRGLISLSDDLDILVSRQVNDPTQIHRLINTSGKANVPENPALRPHPKYLGWHREKCFKA</sequence>
<dbReference type="GO" id="GO:0004519">
    <property type="term" value="F:endonuclease activity"/>
    <property type="evidence" value="ECO:0007669"/>
    <property type="project" value="UniProtKB-KW"/>
</dbReference>
<reference evidence="2" key="1">
    <citation type="submission" date="2022-12" db="EMBL/GenBank/DDBJ databases">
        <title>Bacterial isolates from different developmental stages of Nematostella vectensis.</title>
        <authorList>
            <person name="Fraune S."/>
        </authorList>
    </citation>
    <scope>NUCLEOTIDE SEQUENCE</scope>
    <source>
        <strain evidence="2">G21630-S1</strain>
    </source>
</reference>
<keyword evidence="2" id="KW-0255">Endonuclease</keyword>
<dbReference type="InterPro" id="IPR003615">
    <property type="entry name" value="HNH_nuc"/>
</dbReference>
<keyword evidence="3" id="KW-1185">Reference proteome</keyword>
<keyword evidence="2" id="KW-0378">Hydrolase</keyword>
<feature type="domain" description="HNH nuclease" evidence="1">
    <location>
        <begin position="198"/>
        <end position="251"/>
    </location>
</feature>
<protein>
    <submittedName>
        <fullName evidence="2">HNH endonuclease</fullName>
    </submittedName>
</protein>
<proteinExistence type="predicted"/>